<dbReference type="Pfam" id="PF02397">
    <property type="entry name" value="Bac_transf"/>
    <property type="match status" value="2"/>
</dbReference>
<evidence type="ECO:0000256" key="3">
    <source>
        <dbReference type="SAM" id="Phobius"/>
    </source>
</evidence>
<feature type="transmembrane region" description="Helical" evidence="3">
    <location>
        <begin position="66"/>
        <end position="87"/>
    </location>
</feature>
<evidence type="ECO:0000259" key="4">
    <source>
        <dbReference type="Pfam" id="PF02397"/>
    </source>
</evidence>
<feature type="domain" description="Bacterial sugar transferase" evidence="4">
    <location>
        <begin position="134"/>
        <end position="277"/>
    </location>
</feature>
<keyword evidence="3" id="KW-0472">Membrane</keyword>
<dbReference type="AlphaFoldDB" id="A0A7C4QTI7"/>
<comment type="similarity">
    <text evidence="1">Belongs to the bacterial sugar transferase family.</text>
</comment>
<dbReference type="GO" id="GO:0016780">
    <property type="term" value="F:phosphotransferase activity, for other substituted phosphate groups"/>
    <property type="evidence" value="ECO:0007669"/>
    <property type="project" value="TreeGrafter"/>
</dbReference>
<evidence type="ECO:0000256" key="2">
    <source>
        <dbReference type="SAM" id="MobiDB-lite"/>
    </source>
</evidence>
<protein>
    <submittedName>
        <fullName evidence="5">Sugar transferase</fullName>
    </submittedName>
</protein>
<evidence type="ECO:0000256" key="1">
    <source>
        <dbReference type="ARBA" id="ARBA00006464"/>
    </source>
</evidence>
<keyword evidence="3" id="KW-0812">Transmembrane</keyword>
<name>A0A7C4QTI7_9PLAN</name>
<keyword evidence="5" id="KW-0808">Transferase</keyword>
<gene>
    <name evidence="5" type="ORF">ENS64_02095</name>
</gene>
<dbReference type="InterPro" id="IPR003362">
    <property type="entry name" value="Bact_transf"/>
</dbReference>
<feature type="region of interest" description="Disordered" evidence="2">
    <location>
        <begin position="109"/>
        <end position="136"/>
    </location>
</feature>
<feature type="domain" description="Bacterial sugar transferase" evidence="4">
    <location>
        <begin position="61"/>
        <end position="107"/>
    </location>
</feature>
<dbReference type="PANTHER" id="PTHR30576">
    <property type="entry name" value="COLANIC BIOSYNTHESIS UDP-GLUCOSE LIPID CARRIER TRANSFERASE"/>
    <property type="match status" value="1"/>
</dbReference>
<feature type="compositionally biased region" description="Basic and acidic residues" evidence="2">
    <location>
        <begin position="122"/>
        <end position="131"/>
    </location>
</feature>
<proteinExistence type="inferred from homology"/>
<dbReference type="EMBL" id="DSVQ01000005">
    <property type="protein sequence ID" value="HGT38050.1"/>
    <property type="molecule type" value="Genomic_DNA"/>
</dbReference>
<accession>A0A7C4QTI7</accession>
<sequence length="283" mass="32085">MLAMSTVVIEPVERSDAGLADLYDQYIADDSLPPPEWLTQLKLQRPRRNVRSLGPGTVALKRAMDIVGAILLLLVLWPVMLLVAVAVKLTSPGPIIYSQVRVGLNLREQRRDRRQRQLGPPDGRERRQPGRDRRRNASFGKPFVLYKFRTMRVDAEAQGAQLAVKGDPRVTPIGRFLRRTRLDELPQLWNVLRGEMSLVGPRPERPEFCEKLAAEIPNYLNRLGLKPGLTGLAQILNGYDTDLNSVRRKVNFDLLYLQNCCLWNDLKILWRTIGVVLRGGGAH</sequence>
<comment type="caution">
    <text evidence="5">The sequence shown here is derived from an EMBL/GenBank/DDBJ whole genome shotgun (WGS) entry which is preliminary data.</text>
</comment>
<dbReference type="PANTHER" id="PTHR30576:SF0">
    <property type="entry name" value="UNDECAPRENYL-PHOSPHATE N-ACETYLGALACTOSAMINYL 1-PHOSPHATE TRANSFERASE-RELATED"/>
    <property type="match status" value="1"/>
</dbReference>
<reference evidence="5" key="1">
    <citation type="journal article" date="2020" name="mSystems">
        <title>Genome- and Community-Level Interaction Insights into Carbon Utilization and Element Cycling Functions of Hydrothermarchaeota in Hydrothermal Sediment.</title>
        <authorList>
            <person name="Zhou Z."/>
            <person name="Liu Y."/>
            <person name="Xu W."/>
            <person name="Pan J."/>
            <person name="Luo Z.H."/>
            <person name="Li M."/>
        </authorList>
    </citation>
    <scope>NUCLEOTIDE SEQUENCE [LARGE SCALE GENOMIC DNA]</scope>
    <source>
        <strain evidence="5">SpSt-508</strain>
    </source>
</reference>
<keyword evidence="3" id="KW-1133">Transmembrane helix</keyword>
<evidence type="ECO:0000313" key="5">
    <source>
        <dbReference type="EMBL" id="HGT38050.1"/>
    </source>
</evidence>
<organism evidence="5">
    <name type="scientific">Schlesneria paludicola</name>
    <dbReference type="NCBI Taxonomy" id="360056"/>
    <lineage>
        <taxon>Bacteria</taxon>
        <taxon>Pseudomonadati</taxon>
        <taxon>Planctomycetota</taxon>
        <taxon>Planctomycetia</taxon>
        <taxon>Planctomycetales</taxon>
        <taxon>Planctomycetaceae</taxon>
        <taxon>Schlesneria</taxon>
    </lineage>
</organism>